<sequence>MVRSFDNIRQGVDFGYGPDPLAFVRWHYDKKRNKIYALDELYDHKVSNRELAKWIKSKGYESNEITADSAEPKSIDELKKEHGIRRVSGAKKGPDSVQYGEEWLGDLDEIVIDPLRTPNLAREFENIDYQTDKDGNLKPRLEDKIN</sequence>
<accession>A0A653P979</accession>
<name>A0A653P979_BACAB</name>
<protein>
    <submittedName>
        <fullName evidence="2">Phage large pbsx family</fullName>
    </submittedName>
</protein>
<dbReference type="Gene3D" id="3.30.420.280">
    <property type="match status" value="1"/>
</dbReference>
<organism evidence="2 3">
    <name type="scientific">Bacillus altitudinis</name>
    <dbReference type="NCBI Taxonomy" id="293387"/>
    <lineage>
        <taxon>Bacteria</taxon>
        <taxon>Bacillati</taxon>
        <taxon>Bacillota</taxon>
        <taxon>Bacilli</taxon>
        <taxon>Bacillales</taxon>
        <taxon>Bacillaceae</taxon>
        <taxon>Bacillus</taxon>
    </lineage>
</organism>
<evidence type="ECO:0000313" key="2">
    <source>
        <dbReference type="EMBL" id="VXB26297.1"/>
    </source>
</evidence>
<dbReference type="PANTHER" id="PTHR39184:SF1">
    <property type="entry name" value="PBSX PHAGE TERMINASE LARGE SUBUNIT"/>
    <property type="match status" value="1"/>
</dbReference>
<proteinExistence type="predicted"/>
<gene>
    <name evidence="2" type="ORF">BACI348_40310</name>
</gene>
<dbReference type="Pfam" id="PF17288">
    <property type="entry name" value="Terminase_3C"/>
    <property type="match status" value="1"/>
</dbReference>
<dbReference type="InterPro" id="IPR052380">
    <property type="entry name" value="Viral_DNA_packaging_terminase"/>
</dbReference>
<feature type="domain" description="Phage terminase large subunit C-terminal" evidence="1">
    <location>
        <begin position="13"/>
        <end position="139"/>
    </location>
</feature>
<dbReference type="InterPro" id="IPR035413">
    <property type="entry name" value="Terminase_L_C"/>
</dbReference>
<dbReference type="EMBL" id="CABWLH010000009">
    <property type="protein sequence ID" value="VXB26297.1"/>
    <property type="molecule type" value="Genomic_DNA"/>
</dbReference>
<dbReference type="Proteomes" id="UP000433089">
    <property type="component" value="Unassembled WGS sequence"/>
</dbReference>
<evidence type="ECO:0000259" key="1">
    <source>
        <dbReference type="Pfam" id="PF17288"/>
    </source>
</evidence>
<evidence type="ECO:0000313" key="3">
    <source>
        <dbReference type="Proteomes" id="UP000433089"/>
    </source>
</evidence>
<dbReference type="AlphaFoldDB" id="A0A653P979"/>
<dbReference type="PANTHER" id="PTHR39184">
    <property type="match status" value="1"/>
</dbReference>
<reference evidence="2 3" key="1">
    <citation type="submission" date="2019-10" db="EMBL/GenBank/DDBJ databases">
        <authorList>
            <person name="Karimi E."/>
        </authorList>
    </citation>
    <scope>NUCLEOTIDE SEQUENCE [LARGE SCALE GENOMIC DNA]</scope>
    <source>
        <strain evidence="2">Bacillus sp. 348</strain>
    </source>
</reference>